<dbReference type="Proteomes" id="UP000184383">
    <property type="component" value="Unassembled WGS sequence"/>
</dbReference>
<dbReference type="RefSeq" id="XP_040692629.1">
    <property type="nucleotide sequence ID" value="XM_040834089.1"/>
</dbReference>
<sequence>MNFSCFFRSMVFHIFLCNAPKGRRFVVLFNFRVHAGLYKAGSSKMLDNIWKRKKPRVLLTSFSRCLCSDKTQCITGGQKSVLYPKHRHISTTTGTNKGYQAFHSITGPRERRVGGCTSCCASPSSMTHRMRRCGLYVVAYHLHATSGSIFLPKETRV</sequence>
<organism evidence="1 2">
    <name type="scientific">Aspergillus wentii DTO 134E9</name>
    <dbReference type="NCBI Taxonomy" id="1073089"/>
    <lineage>
        <taxon>Eukaryota</taxon>
        <taxon>Fungi</taxon>
        <taxon>Dikarya</taxon>
        <taxon>Ascomycota</taxon>
        <taxon>Pezizomycotina</taxon>
        <taxon>Eurotiomycetes</taxon>
        <taxon>Eurotiomycetidae</taxon>
        <taxon>Eurotiales</taxon>
        <taxon>Aspergillaceae</taxon>
        <taxon>Aspergillus</taxon>
        <taxon>Aspergillus subgen. Cremei</taxon>
    </lineage>
</organism>
<dbReference type="VEuPathDB" id="FungiDB:ASPWEDRAFT_347920"/>
<proteinExistence type="predicted"/>
<evidence type="ECO:0000313" key="2">
    <source>
        <dbReference type="Proteomes" id="UP000184383"/>
    </source>
</evidence>
<gene>
    <name evidence="1" type="ORF">ASPWEDRAFT_347920</name>
</gene>
<name>A0A1L9RVP4_ASPWE</name>
<evidence type="ECO:0000313" key="1">
    <source>
        <dbReference type="EMBL" id="OJJ38953.1"/>
    </source>
</evidence>
<protein>
    <submittedName>
        <fullName evidence="1">Uncharacterized protein</fullName>
    </submittedName>
</protein>
<reference evidence="2" key="1">
    <citation type="journal article" date="2017" name="Genome Biol.">
        <title>Comparative genomics reveals high biological diversity and specific adaptations in the industrially and medically important fungal genus Aspergillus.</title>
        <authorList>
            <person name="de Vries R.P."/>
            <person name="Riley R."/>
            <person name="Wiebenga A."/>
            <person name="Aguilar-Osorio G."/>
            <person name="Amillis S."/>
            <person name="Uchima C.A."/>
            <person name="Anderluh G."/>
            <person name="Asadollahi M."/>
            <person name="Askin M."/>
            <person name="Barry K."/>
            <person name="Battaglia E."/>
            <person name="Bayram O."/>
            <person name="Benocci T."/>
            <person name="Braus-Stromeyer S.A."/>
            <person name="Caldana C."/>
            <person name="Canovas D."/>
            <person name="Cerqueira G.C."/>
            <person name="Chen F."/>
            <person name="Chen W."/>
            <person name="Choi C."/>
            <person name="Clum A."/>
            <person name="Dos Santos R.A."/>
            <person name="Damasio A.R."/>
            <person name="Diallinas G."/>
            <person name="Emri T."/>
            <person name="Fekete E."/>
            <person name="Flipphi M."/>
            <person name="Freyberg S."/>
            <person name="Gallo A."/>
            <person name="Gournas C."/>
            <person name="Habgood R."/>
            <person name="Hainaut M."/>
            <person name="Harispe M.L."/>
            <person name="Henrissat B."/>
            <person name="Hilden K.S."/>
            <person name="Hope R."/>
            <person name="Hossain A."/>
            <person name="Karabika E."/>
            <person name="Karaffa L."/>
            <person name="Karanyi Z."/>
            <person name="Krasevec N."/>
            <person name="Kuo A."/>
            <person name="Kusch H."/>
            <person name="LaButti K."/>
            <person name="Lagendijk E.L."/>
            <person name="Lapidus A."/>
            <person name="Levasseur A."/>
            <person name="Lindquist E."/>
            <person name="Lipzen A."/>
            <person name="Logrieco A.F."/>
            <person name="MacCabe A."/>
            <person name="Maekelae M.R."/>
            <person name="Malavazi I."/>
            <person name="Melin P."/>
            <person name="Meyer V."/>
            <person name="Mielnichuk N."/>
            <person name="Miskei M."/>
            <person name="Molnar A.P."/>
            <person name="Mule G."/>
            <person name="Ngan C.Y."/>
            <person name="Orejas M."/>
            <person name="Orosz E."/>
            <person name="Ouedraogo J.P."/>
            <person name="Overkamp K.M."/>
            <person name="Park H.-S."/>
            <person name="Perrone G."/>
            <person name="Piumi F."/>
            <person name="Punt P.J."/>
            <person name="Ram A.F."/>
            <person name="Ramon A."/>
            <person name="Rauscher S."/>
            <person name="Record E."/>
            <person name="Riano-Pachon D.M."/>
            <person name="Robert V."/>
            <person name="Roehrig J."/>
            <person name="Ruller R."/>
            <person name="Salamov A."/>
            <person name="Salih N.S."/>
            <person name="Samson R.A."/>
            <person name="Sandor E."/>
            <person name="Sanguinetti M."/>
            <person name="Schuetze T."/>
            <person name="Sepcic K."/>
            <person name="Shelest E."/>
            <person name="Sherlock G."/>
            <person name="Sophianopoulou V."/>
            <person name="Squina F.M."/>
            <person name="Sun H."/>
            <person name="Susca A."/>
            <person name="Todd R.B."/>
            <person name="Tsang A."/>
            <person name="Unkles S.E."/>
            <person name="van de Wiele N."/>
            <person name="van Rossen-Uffink D."/>
            <person name="Oliveira J.V."/>
            <person name="Vesth T.C."/>
            <person name="Visser J."/>
            <person name="Yu J.-H."/>
            <person name="Zhou M."/>
            <person name="Andersen M.R."/>
            <person name="Archer D.B."/>
            <person name="Baker S.E."/>
            <person name="Benoit I."/>
            <person name="Brakhage A.A."/>
            <person name="Braus G.H."/>
            <person name="Fischer R."/>
            <person name="Frisvad J.C."/>
            <person name="Goldman G.H."/>
            <person name="Houbraken J."/>
            <person name="Oakley B."/>
            <person name="Pocsi I."/>
            <person name="Scazzocchio C."/>
            <person name="Seiboth B."/>
            <person name="vanKuyk P.A."/>
            <person name="Wortman J."/>
            <person name="Dyer P.S."/>
            <person name="Grigoriev I.V."/>
        </authorList>
    </citation>
    <scope>NUCLEOTIDE SEQUENCE [LARGE SCALE GENOMIC DNA]</scope>
    <source>
        <strain evidence="2">DTO 134E9</strain>
    </source>
</reference>
<dbReference type="EMBL" id="KV878210">
    <property type="protein sequence ID" value="OJJ38953.1"/>
    <property type="molecule type" value="Genomic_DNA"/>
</dbReference>
<dbReference type="AlphaFoldDB" id="A0A1L9RVP4"/>
<accession>A0A1L9RVP4</accession>
<dbReference type="GeneID" id="63749937"/>
<keyword evidence="2" id="KW-1185">Reference proteome</keyword>